<dbReference type="AlphaFoldDB" id="A0A095VQJ6"/>
<evidence type="ECO:0000313" key="2">
    <source>
        <dbReference type="Proteomes" id="UP000029640"/>
    </source>
</evidence>
<dbReference type="Proteomes" id="UP000029640">
    <property type="component" value="Unassembled WGS sequence"/>
</dbReference>
<organism evidence="1 2">
    <name type="scientific">Pseudohaliea rubra DSM 19751</name>
    <dbReference type="NCBI Taxonomy" id="1265313"/>
    <lineage>
        <taxon>Bacteria</taxon>
        <taxon>Pseudomonadati</taxon>
        <taxon>Pseudomonadota</taxon>
        <taxon>Gammaproteobacteria</taxon>
        <taxon>Cellvibrionales</taxon>
        <taxon>Halieaceae</taxon>
        <taxon>Pseudohaliea</taxon>
    </lineage>
</organism>
<accession>A0A095VQJ6</accession>
<name>A0A095VQJ6_9GAMM</name>
<dbReference type="STRING" id="1265313.HRUBRA_01669"/>
<gene>
    <name evidence="1" type="ORF">HRUBRA_01669</name>
</gene>
<proteinExistence type="predicted"/>
<sequence length="317" mass="33394">MVAILLGSILITGAVGVYLGSKRSYTEVEQVAALAENARFSLSVLEESLRHVGFFGSAGPGNMLPDGDLGAVTGDCSGGAEAYDVANFFFGVQATGAALLGCIDDAVPDTDVLVIKHLAPSPVYDADPADPTAARDGVMSFPGGLSATETYAIVNAETGLIFDGADTAPSVSEGEVYANGIAYPYRLNIYYVRASGSVPTLARKVLQWDGTAGAMTIATQDLVEGVENLQFLFGQDNDLDGEPDVFVNDAAVTDWGRVLAVRAFLLVQSATEDANYTDDRTYQVGDQSITPGGNRRRLMTSTEITLRNPRLMLRGSA</sequence>
<dbReference type="Pfam" id="PF16074">
    <property type="entry name" value="PilW"/>
    <property type="match status" value="1"/>
</dbReference>
<dbReference type="eggNOG" id="COG4966">
    <property type="taxonomic scope" value="Bacteria"/>
</dbReference>
<comment type="caution">
    <text evidence="1">The sequence shown here is derived from an EMBL/GenBank/DDBJ whole genome shotgun (WGS) entry which is preliminary data.</text>
</comment>
<dbReference type="GO" id="GO:0043683">
    <property type="term" value="P:type IV pilus assembly"/>
    <property type="evidence" value="ECO:0007669"/>
    <property type="project" value="InterPro"/>
</dbReference>
<keyword evidence="2" id="KW-1185">Reference proteome</keyword>
<protein>
    <recommendedName>
        <fullName evidence="3">Type IV fimbrial biogenesis protein PilW</fullName>
    </recommendedName>
</protein>
<dbReference type="HOGENOM" id="CLU_052493_1_0_6"/>
<evidence type="ECO:0008006" key="3">
    <source>
        <dbReference type="Google" id="ProtNLM"/>
    </source>
</evidence>
<dbReference type="InterPro" id="IPR032092">
    <property type="entry name" value="PilW"/>
</dbReference>
<evidence type="ECO:0000313" key="1">
    <source>
        <dbReference type="EMBL" id="KGE03732.1"/>
    </source>
</evidence>
<reference evidence="1 2" key="1">
    <citation type="journal article" date="2014" name="Genome Announc.">
        <title>Genome Sequence of Gammaproteobacterial Pseudohaliea rubra Type Strain DSM 19751, Isolated from Coastal Seawater of the Mediterranean Sea.</title>
        <authorList>
            <person name="Spring S."/>
            <person name="Fiebig A."/>
            <person name="Riedel T."/>
            <person name="Goker M."/>
            <person name="Klenk H.P."/>
        </authorList>
    </citation>
    <scope>NUCLEOTIDE SEQUENCE [LARGE SCALE GENOMIC DNA]</scope>
    <source>
        <strain evidence="1 2">DSM 19751</strain>
    </source>
</reference>
<dbReference type="EMBL" id="AUVB01000050">
    <property type="protein sequence ID" value="KGE03732.1"/>
    <property type="molecule type" value="Genomic_DNA"/>
</dbReference>